<evidence type="ECO:0000256" key="4">
    <source>
        <dbReference type="ARBA" id="ARBA00022917"/>
    </source>
</evidence>
<dbReference type="Proteomes" id="UP000003288">
    <property type="component" value="Unassembled WGS sequence"/>
</dbReference>
<reference evidence="8 10" key="2">
    <citation type="submission" date="2019-05" db="EMBL/GenBank/DDBJ databases">
        <title>A comparative analysis of the Nautiliaceae.</title>
        <authorList>
            <person name="Grosche A."/>
            <person name="Smedile F."/>
            <person name="Vetriani C."/>
        </authorList>
    </citation>
    <scope>NUCLEOTIDE SEQUENCE [LARGE SCALE GENOMIC DNA]</scope>
    <source>
        <strain evidence="8 10">TB-2</strain>
    </source>
</reference>
<keyword evidence="10" id="KW-1185">Reference proteome</keyword>
<dbReference type="InterPro" id="IPR002942">
    <property type="entry name" value="S4_RNA-bd"/>
</dbReference>
<dbReference type="InterPro" id="IPR025490">
    <property type="entry name" value="RqcP"/>
</dbReference>
<evidence type="ECO:0000256" key="5">
    <source>
        <dbReference type="PROSITE-ProRule" id="PRU00182"/>
    </source>
</evidence>
<dbReference type="Pfam" id="PF01479">
    <property type="entry name" value="S4"/>
    <property type="match status" value="1"/>
</dbReference>
<dbReference type="GO" id="GO:0006412">
    <property type="term" value="P:translation"/>
    <property type="evidence" value="ECO:0007669"/>
    <property type="project" value="UniProtKB-KW"/>
</dbReference>
<keyword evidence="2" id="KW-0699">rRNA-binding</keyword>
<evidence type="ECO:0000313" key="8">
    <source>
        <dbReference type="EMBL" id="QCT94933.1"/>
    </source>
</evidence>
<gene>
    <name evidence="7" type="ORF">CMTB2_02188</name>
    <name evidence="8" type="ORF">FE773_06950</name>
</gene>
<proteinExistence type="predicted"/>
<dbReference type="PIRSF" id="PIRSF038881">
    <property type="entry name" value="RNAbp_HP1423"/>
    <property type="match status" value="1"/>
</dbReference>
<protein>
    <submittedName>
        <fullName evidence="7 8">RNA-binding S4</fullName>
    </submittedName>
</protein>
<reference evidence="7 9" key="1">
    <citation type="journal article" date="2011" name="Stand. Genomic Sci.">
        <title>Draft genome sequence of Caminibacter mediatlanticus strain TB-2, an epsilonproteobacterium isolated from a deep-sea hydrothermal vent.</title>
        <authorList>
            <person name="Giovannelli D."/>
            <person name="Ferriera S."/>
            <person name="Johnson J."/>
            <person name="Kravitz S."/>
            <person name="Perez-Rodriguez I."/>
            <person name="Ricci J."/>
            <person name="O'Brien C."/>
            <person name="Voordeckers J.W."/>
            <person name="Bini E."/>
            <person name="Vetriani C."/>
        </authorList>
    </citation>
    <scope>NUCLEOTIDE SEQUENCE [LARGE SCALE GENOMIC DNA]</scope>
    <source>
        <strain evidence="7 9">TB-2</strain>
    </source>
</reference>
<organism evidence="7 9">
    <name type="scientific">Caminibacter mediatlanticus TB-2</name>
    <dbReference type="NCBI Taxonomy" id="391592"/>
    <lineage>
        <taxon>Bacteria</taxon>
        <taxon>Pseudomonadati</taxon>
        <taxon>Campylobacterota</taxon>
        <taxon>Epsilonproteobacteria</taxon>
        <taxon>Nautiliales</taxon>
        <taxon>Nautiliaceae</taxon>
        <taxon>Caminibacter</taxon>
    </lineage>
</organism>
<dbReference type="EMBL" id="ABCJ01000001">
    <property type="protein sequence ID" value="EDM24287.1"/>
    <property type="molecule type" value="Genomic_DNA"/>
</dbReference>
<dbReference type="EMBL" id="CP040463">
    <property type="protein sequence ID" value="QCT94933.1"/>
    <property type="molecule type" value="Genomic_DNA"/>
</dbReference>
<evidence type="ECO:0000313" key="7">
    <source>
        <dbReference type="EMBL" id="EDM24287.1"/>
    </source>
</evidence>
<dbReference type="InterPro" id="IPR036986">
    <property type="entry name" value="S4_RNA-bd_sf"/>
</dbReference>
<dbReference type="RefSeq" id="WP_007473071.1">
    <property type="nucleotide sequence ID" value="NZ_ABCJ01000001.1"/>
</dbReference>
<evidence type="ECO:0000313" key="10">
    <source>
        <dbReference type="Proteomes" id="UP000306825"/>
    </source>
</evidence>
<evidence type="ECO:0000313" key="9">
    <source>
        <dbReference type="Proteomes" id="UP000003288"/>
    </source>
</evidence>
<evidence type="ECO:0000256" key="2">
    <source>
        <dbReference type="ARBA" id="ARBA00022730"/>
    </source>
</evidence>
<dbReference type="GO" id="GO:0000049">
    <property type="term" value="F:tRNA binding"/>
    <property type="evidence" value="ECO:0007669"/>
    <property type="project" value="UniProtKB-KW"/>
</dbReference>
<dbReference type="AlphaFoldDB" id="A0AAI9F217"/>
<dbReference type="PROSITE" id="PS50889">
    <property type="entry name" value="S4"/>
    <property type="match status" value="1"/>
</dbReference>
<evidence type="ECO:0000256" key="1">
    <source>
        <dbReference type="ARBA" id="ARBA00022555"/>
    </source>
</evidence>
<dbReference type="GO" id="GO:0019843">
    <property type="term" value="F:rRNA binding"/>
    <property type="evidence" value="ECO:0007669"/>
    <property type="project" value="UniProtKB-KW"/>
</dbReference>
<evidence type="ECO:0000259" key="6">
    <source>
        <dbReference type="SMART" id="SM00363"/>
    </source>
</evidence>
<name>A0AAI9F217_9BACT</name>
<keyword evidence="1" id="KW-0820">tRNA-binding</keyword>
<dbReference type="Proteomes" id="UP000306825">
    <property type="component" value="Chromosome"/>
</dbReference>
<dbReference type="Gene3D" id="3.10.290.10">
    <property type="entry name" value="RNA-binding S4 domain"/>
    <property type="match status" value="1"/>
</dbReference>
<accession>A0AAI9F217</accession>
<keyword evidence="3 5" id="KW-0694">RNA-binding</keyword>
<dbReference type="SMART" id="SM00363">
    <property type="entry name" value="S4"/>
    <property type="match status" value="1"/>
</dbReference>
<evidence type="ECO:0000256" key="3">
    <source>
        <dbReference type="ARBA" id="ARBA00022884"/>
    </source>
</evidence>
<dbReference type="SUPFAM" id="SSF55174">
    <property type="entry name" value="Alpha-L RNA-binding motif"/>
    <property type="match status" value="1"/>
</dbReference>
<keyword evidence="4" id="KW-0648">Protein biosynthesis</keyword>
<sequence length="82" mass="9495">MRIDKFLNAVNIVKRRAIATEMLDEGVVFVNGKKAKKSKEIKIDDIIEIKYLNGSKKYKVLKLPESKTIPKSKKDEYVKEIK</sequence>
<feature type="domain" description="RNA-binding S4" evidence="6">
    <location>
        <begin position="1"/>
        <end position="66"/>
    </location>
</feature>